<dbReference type="GO" id="GO:0016020">
    <property type="term" value="C:membrane"/>
    <property type="evidence" value="ECO:0007669"/>
    <property type="project" value="UniProtKB-SubCell"/>
</dbReference>
<feature type="transmembrane region" description="Helical" evidence="5">
    <location>
        <begin position="12"/>
        <end position="28"/>
    </location>
</feature>
<evidence type="ECO:0000313" key="7">
    <source>
        <dbReference type="RefSeq" id="XP_004486988.1"/>
    </source>
</evidence>
<evidence type="ECO:0000313" key="6">
    <source>
        <dbReference type="Proteomes" id="UP000087171"/>
    </source>
</evidence>
<comment type="subcellular location">
    <subcellularLocation>
        <location evidence="1">Membrane</location>
        <topology evidence="1">Multi-pass membrane protein</topology>
    </subcellularLocation>
</comment>
<keyword evidence="2 5" id="KW-0812">Transmembrane</keyword>
<dbReference type="GO" id="GO:0005385">
    <property type="term" value="F:zinc ion transmembrane transporter activity"/>
    <property type="evidence" value="ECO:0007669"/>
    <property type="project" value="TreeGrafter"/>
</dbReference>
<feature type="transmembrane region" description="Helical" evidence="5">
    <location>
        <begin position="314"/>
        <end position="333"/>
    </location>
</feature>
<dbReference type="RefSeq" id="XP_004486988.1">
    <property type="nucleotide sequence ID" value="XM_004486931.3"/>
</dbReference>
<dbReference type="SMR" id="A0A1S2XF39"/>
<dbReference type="Proteomes" id="UP000087171">
    <property type="component" value="Chromosome Ca1"/>
</dbReference>
<dbReference type="PANTHER" id="PTHR11040:SF140">
    <property type="entry name" value="ZRT (ZRT), IRT- (IRT-) LIKE PROTEIN TRANSPORTER"/>
    <property type="match status" value="1"/>
</dbReference>
<accession>A0A1S2XF39</accession>
<keyword evidence="4 5" id="KW-0472">Membrane</keyword>
<dbReference type="PANTHER" id="PTHR11040">
    <property type="entry name" value="ZINC/IRON TRANSPORTER"/>
    <property type="match status" value="1"/>
</dbReference>
<dbReference type="KEGG" id="cam:101503111"/>
<evidence type="ECO:0000256" key="3">
    <source>
        <dbReference type="ARBA" id="ARBA00022989"/>
    </source>
</evidence>
<organism evidence="6 7">
    <name type="scientific">Cicer arietinum</name>
    <name type="common">Chickpea</name>
    <name type="synonym">Garbanzo</name>
    <dbReference type="NCBI Taxonomy" id="3827"/>
    <lineage>
        <taxon>Eukaryota</taxon>
        <taxon>Viridiplantae</taxon>
        <taxon>Streptophyta</taxon>
        <taxon>Embryophyta</taxon>
        <taxon>Tracheophyta</taxon>
        <taxon>Spermatophyta</taxon>
        <taxon>Magnoliopsida</taxon>
        <taxon>eudicotyledons</taxon>
        <taxon>Gunneridae</taxon>
        <taxon>Pentapetalae</taxon>
        <taxon>rosids</taxon>
        <taxon>fabids</taxon>
        <taxon>Fabales</taxon>
        <taxon>Fabaceae</taxon>
        <taxon>Papilionoideae</taxon>
        <taxon>50 kb inversion clade</taxon>
        <taxon>NPAAA clade</taxon>
        <taxon>Hologalegina</taxon>
        <taxon>IRL clade</taxon>
        <taxon>Cicereae</taxon>
        <taxon>Cicer</taxon>
    </lineage>
</organism>
<evidence type="ECO:0000256" key="2">
    <source>
        <dbReference type="ARBA" id="ARBA00022692"/>
    </source>
</evidence>
<feature type="transmembrane region" description="Helical" evidence="5">
    <location>
        <begin position="117"/>
        <end position="139"/>
    </location>
</feature>
<evidence type="ECO:0000256" key="4">
    <source>
        <dbReference type="ARBA" id="ARBA00023136"/>
    </source>
</evidence>
<feature type="transmembrane region" description="Helical" evidence="5">
    <location>
        <begin position="215"/>
        <end position="233"/>
    </location>
</feature>
<dbReference type="GeneID" id="101503111"/>
<keyword evidence="6" id="KW-1185">Reference proteome</keyword>
<evidence type="ECO:0000256" key="5">
    <source>
        <dbReference type="SAM" id="Phobius"/>
    </source>
</evidence>
<dbReference type="eggNOG" id="KOG1558">
    <property type="taxonomic scope" value="Eukaryota"/>
</dbReference>
<dbReference type="AlphaFoldDB" id="A0A1S2XF39"/>
<reference evidence="7" key="2">
    <citation type="submission" date="2025-08" db="UniProtKB">
        <authorList>
            <consortium name="RefSeq"/>
        </authorList>
    </citation>
    <scope>IDENTIFICATION</scope>
    <source>
        <tissue evidence="7">Etiolated seedlings</tissue>
    </source>
</reference>
<feature type="transmembrane region" description="Helical" evidence="5">
    <location>
        <begin position="184"/>
        <end position="203"/>
    </location>
</feature>
<gene>
    <name evidence="7" type="primary">LOC101503111</name>
</gene>
<feature type="transmembrane region" description="Helical" evidence="5">
    <location>
        <begin position="48"/>
        <end position="66"/>
    </location>
</feature>
<dbReference type="InterPro" id="IPR003689">
    <property type="entry name" value="ZIP"/>
</dbReference>
<feature type="transmembrane region" description="Helical" evidence="5">
    <location>
        <begin position="245"/>
        <end position="264"/>
    </location>
</feature>
<protein>
    <submittedName>
        <fullName evidence="7">Zinc transporter 2</fullName>
    </submittedName>
</protein>
<keyword evidence="3 5" id="KW-1133">Transmembrane helix</keyword>
<feature type="transmembrane region" description="Helical" evidence="5">
    <location>
        <begin position="78"/>
        <end position="97"/>
    </location>
</feature>
<reference evidence="6" key="1">
    <citation type="journal article" date="2013" name="Nat. Biotechnol.">
        <title>Draft genome sequence of chickpea (Cicer arietinum) provides a resource for trait improvement.</title>
        <authorList>
            <person name="Varshney R.K."/>
            <person name="Song C."/>
            <person name="Saxena R.K."/>
            <person name="Azam S."/>
            <person name="Yu S."/>
            <person name="Sharpe A.G."/>
            <person name="Cannon S."/>
            <person name="Baek J."/>
            <person name="Rosen B.D."/>
            <person name="Tar'an B."/>
            <person name="Millan T."/>
            <person name="Zhang X."/>
            <person name="Ramsay L.D."/>
            <person name="Iwata A."/>
            <person name="Wang Y."/>
            <person name="Nelson W."/>
            <person name="Farmer A.D."/>
            <person name="Gaur P.M."/>
            <person name="Soderlund C."/>
            <person name="Penmetsa R.V."/>
            <person name="Xu C."/>
            <person name="Bharti A.K."/>
            <person name="He W."/>
            <person name="Winter P."/>
            <person name="Zhao S."/>
            <person name="Hane J.K."/>
            <person name="Carrasquilla-Garcia N."/>
            <person name="Condie J.A."/>
            <person name="Upadhyaya H.D."/>
            <person name="Luo M.C."/>
            <person name="Thudi M."/>
            <person name="Gowda C.L."/>
            <person name="Singh N.P."/>
            <person name="Lichtenzveig J."/>
            <person name="Gali K.K."/>
            <person name="Rubio J."/>
            <person name="Nadarajan N."/>
            <person name="Dolezel J."/>
            <person name="Bansal K.C."/>
            <person name="Xu X."/>
            <person name="Edwards D."/>
            <person name="Zhang G."/>
            <person name="Kahl G."/>
            <person name="Gil J."/>
            <person name="Singh K.B."/>
            <person name="Datta S.K."/>
            <person name="Jackson S.A."/>
            <person name="Wang J."/>
            <person name="Cook D.R."/>
        </authorList>
    </citation>
    <scope>NUCLEOTIDE SEQUENCE [LARGE SCALE GENOMIC DNA]</scope>
    <source>
        <strain evidence="6">cv. CDC Frontier</strain>
    </source>
</reference>
<feature type="transmembrane region" description="Helical" evidence="5">
    <location>
        <begin position="276"/>
        <end position="294"/>
    </location>
</feature>
<evidence type="ECO:0000256" key="1">
    <source>
        <dbReference type="ARBA" id="ARBA00004141"/>
    </source>
</evidence>
<sequence length="334" mass="36596">MASSSKTKTLKSTFLILCLLAYFVYQIKGHGGEDDDSDKVTNLRSKSLVLVKIWCLIILLVATFLSGVSPYFCRWNEVFILLGTQFAGGVFLGTSMIHFLSDSNETFRDLTTNTYPFAFMLACGGYLLTMFGDCVVAYVTSSNKREAKVLEVEEEGGITPQEPHQHQEITDVAIMKTSNIGDTILLIIALCFHSVFEGIAVGVSGSKREAWRTLWTISLHKIFAAIAMGIALLRMLPKRALITTAGYSFAFAISSPIGVGIGIAIDATTEGNTANWVYAISMGIACGVFVYVAVNHLISEGFKPQRKTRFDTPLFKFLAVLFGVTVISIAMIWD</sequence>
<dbReference type="STRING" id="3827.A0A1S2XF39"/>
<proteinExistence type="predicted"/>
<dbReference type="OrthoDB" id="448280at2759"/>
<dbReference type="Pfam" id="PF02535">
    <property type="entry name" value="Zip"/>
    <property type="match status" value="1"/>
</dbReference>
<dbReference type="PaxDb" id="3827-XP_004486988.1"/>
<name>A0A1S2XF39_CICAR</name>